<feature type="transmembrane region" description="Helical" evidence="1">
    <location>
        <begin position="12"/>
        <end position="31"/>
    </location>
</feature>
<dbReference type="InterPro" id="IPR011990">
    <property type="entry name" value="TPR-like_helical_dom_sf"/>
</dbReference>
<reference evidence="2 3" key="1">
    <citation type="submission" date="2018-06" db="EMBL/GenBank/DDBJ databases">
        <authorList>
            <consortium name="Pathogen Informatics"/>
            <person name="Doyle S."/>
        </authorList>
    </citation>
    <scope>NUCLEOTIDE SEQUENCE [LARGE SCALE GENOMIC DNA]</scope>
    <source>
        <strain evidence="2 3">NCTC13043</strain>
    </source>
</reference>
<evidence type="ECO:0000313" key="2">
    <source>
        <dbReference type="EMBL" id="SUC11218.1"/>
    </source>
</evidence>
<dbReference type="SUPFAM" id="SSF48452">
    <property type="entry name" value="TPR-like"/>
    <property type="match status" value="1"/>
</dbReference>
<proteinExistence type="predicted"/>
<dbReference type="EMBL" id="UGTP01000001">
    <property type="protein sequence ID" value="SUC11218.1"/>
    <property type="molecule type" value="Genomic_DNA"/>
</dbReference>
<evidence type="ECO:0008006" key="4">
    <source>
        <dbReference type="Google" id="ProtNLM"/>
    </source>
</evidence>
<name>A0A379EXT2_9BACT</name>
<keyword evidence="1" id="KW-0812">Transmembrane</keyword>
<keyword evidence="1" id="KW-0472">Membrane</keyword>
<keyword evidence="1" id="KW-1133">Transmembrane helix</keyword>
<organism evidence="2 3">
    <name type="scientific">Prevotella pallens</name>
    <dbReference type="NCBI Taxonomy" id="60133"/>
    <lineage>
        <taxon>Bacteria</taxon>
        <taxon>Pseudomonadati</taxon>
        <taxon>Bacteroidota</taxon>
        <taxon>Bacteroidia</taxon>
        <taxon>Bacteroidales</taxon>
        <taxon>Prevotellaceae</taxon>
        <taxon>Prevotella</taxon>
    </lineage>
</organism>
<sequence>MSFSRIHRIDIVTIFFLLATTFINIGCSSFVHTKEKVYADSLLNNSYLDIINYSFVKAYRDISKAQTFYEKTNNQEKQAICQIHLALLYEGIGLWEEAHENLIKARSALKQLSPIVKYRYYYANVVYLLEHCKNYADAGRVMKYAIANDHSINNKVFLQTDLSNLAEIYIKQGKIKEASKILNSLDKQDNKFFHTQLLYCSLLIAKQHSRPDSIYNIAQKCLKQSVRFRQLNIQVEALQAIIHIDSIRQDYRSFINHFTQYYNMRDSLNGAMATSKIKQIQEKAKIESEKLKVYEEIKRQRMLLPLIVVVALFVVCVALLIYYRTKQRKRIVELEAKELSDKLRYTELERELSKLKMQIEKEKLIKSQQENISMSLQLAMLSDPKEKKRMQFFNEQFQFMDNDFCKRLEKQYPTITKAEKRLVYLIKIGLDGHKIMTILNISGSGFYKLRYRLRKRLGLNNEDLEKYIQHLE</sequence>
<evidence type="ECO:0000313" key="3">
    <source>
        <dbReference type="Proteomes" id="UP000254235"/>
    </source>
</evidence>
<protein>
    <recommendedName>
        <fullName evidence="4">ATP-dependent transcriptional regulator</fullName>
    </recommendedName>
</protein>
<accession>A0A379EXT2</accession>
<gene>
    <name evidence="2" type="ORF">NCTC13043_00061</name>
</gene>
<dbReference type="Gene3D" id="1.25.40.10">
    <property type="entry name" value="Tetratricopeptide repeat domain"/>
    <property type="match status" value="1"/>
</dbReference>
<feature type="transmembrane region" description="Helical" evidence="1">
    <location>
        <begin position="302"/>
        <end position="323"/>
    </location>
</feature>
<dbReference type="AlphaFoldDB" id="A0A379EXT2"/>
<dbReference type="Proteomes" id="UP000254235">
    <property type="component" value="Unassembled WGS sequence"/>
</dbReference>
<evidence type="ECO:0000256" key="1">
    <source>
        <dbReference type="SAM" id="Phobius"/>
    </source>
</evidence>